<accession>A0ABR4CK11</accession>
<proteinExistence type="predicted"/>
<gene>
    <name evidence="2" type="ORF">VTL71DRAFT_14742</name>
</gene>
<feature type="region of interest" description="Disordered" evidence="1">
    <location>
        <begin position="20"/>
        <end position="41"/>
    </location>
</feature>
<evidence type="ECO:0000313" key="2">
    <source>
        <dbReference type="EMBL" id="KAL2070062.1"/>
    </source>
</evidence>
<sequence>MSSSTSLNGSIISTAGSFTSKNILSPSNVPDSKAQIQTQTKPCERTVKYSADPIFLSDCLENVPQQPDYSIMRFVSEVAELGQCFQPSSKWSVETHIADMKALLEKLGAVLEEVRSVER</sequence>
<dbReference type="Proteomes" id="UP001595075">
    <property type="component" value="Unassembled WGS sequence"/>
</dbReference>
<comment type="caution">
    <text evidence="2">The sequence shown here is derived from an EMBL/GenBank/DDBJ whole genome shotgun (WGS) entry which is preliminary data.</text>
</comment>
<evidence type="ECO:0000256" key="1">
    <source>
        <dbReference type="SAM" id="MobiDB-lite"/>
    </source>
</evidence>
<name>A0ABR4CK11_9HELO</name>
<protein>
    <submittedName>
        <fullName evidence="2">Uncharacterized protein</fullName>
    </submittedName>
</protein>
<keyword evidence="3" id="KW-1185">Reference proteome</keyword>
<reference evidence="2 3" key="1">
    <citation type="journal article" date="2024" name="Commun. Biol.">
        <title>Comparative genomic analysis of thermophilic fungi reveals convergent evolutionary adaptations and gene losses.</title>
        <authorList>
            <person name="Steindorff A.S."/>
            <person name="Aguilar-Pontes M.V."/>
            <person name="Robinson A.J."/>
            <person name="Andreopoulos B."/>
            <person name="LaButti K."/>
            <person name="Kuo A."/>
            <person name="Mondo S."/>
            <person name="Riley R."/>
            <person name="Otillar R."/>
            <person name="Haridas S."/>
            <person name="Lipzen A."/>
            <person name="Grimwood J."/>
            <person name="Schmutz J."/>
            <person name="Clum A."/>
            <person name="Reid I.D."/>
            <person name="Moisan M.C."/>
            <person name="Butler G."/>
            <person name="Nguyen T.T.M."/>
            <person name="Dewar K."/>
            <person name="Conant G."/>
            <person name="Drula E."/>
            <person name="Henrissat B."/>
            <person name="Hansel C."/>
            <person name="Singer S."/>
            <person name="Hutchinson M.I."/>
            <person name="de Vries R.P."/>
            <person name="Natvig D.O."/>
            <person name="Powell A.J."/>
            <person name="Tsang A."/>
            <person name="Grigoriev I.V."/>
        </authorList>
    </citation>
    <scope>NUCLEOTIDE SEQUENCE [LARGE SCALE GENOMIC DNA]</scope>
    <source>
        <strain evidence="2 3">CBS 494.80</strain>
    </source>
</reference>
<evidence type="ECO:0000313" key="3">
    <source>
        <dbReference type="Proteomes" id="UP001595075"/>
    </source>
</evidence>
<organism evidence="2 3">
    <name type="scientific">Oculimacula yallundae</name>
    <dbReference type="NCBI Taxonomy" id="86028"/>
    <lineage>
        <taxon>Eukaryota</taxon>
        <taxon>Fungi</taxon>
        <taxon>Dikarya</taxon>
        <taxon>Ascomycota</taxon>
        <taxon>Pezizomycotina</taxon>
        <taxon>Leotiomycetes</taxon>
        <taxon>Helotiales</taxon>
        <taxon>Ploettnerulaceae</taxon>
        <taxon>Oculimacula</taxon>
    </lineage>
</organism>
<dbReference type="EMBL" id="JAZHXI010000007">
    <property type="protein sequence ID" value="KAL2070062.1"/>
    <property type="molecule type" value="Genomic_DNA"/>
</dbReference>